<protein>
    <recommendedName>
        <fullName evidence="3">Phage morphogenesis protein</fullName>
    </recommendedName>
</protein>
<accession>A0ABQ4R5Q6</accession>
<dbReference type="EMBL" id="BPQH01000019">
    <property type="protein sequence ID" value="GJD52479.1"/>
    <property type="molecule type" value="Genomic_DNA"/>
</dbReference>
<sequence>MLTFDFSDCARVARNLGLIERELPFAMSKALNEAAKKTREHLVGDVWPSHVKMKNKSFVNASLRVEPSKASDFRAGRAMAVAVYDRLMHVNMNRLEKGGIKTARGGKVAIPTARVGRGAGGAVRQNQKPRNLRRSVRKGDLIFQANGRGKNSRLTLMYKLQAATRIRPAVPWHAEFNKTMRDEMRVAFPRVVGELVKRNLSRR</sequence>
<dbReference type="RefSeq" id="WP_128564983.1">
    <property type="nucleotide sequence ID" value="NZ_BPQH01000019.1"/>
</dbReference>
<keyword evidence="2" id="KW-1185">Reference proteome</keyword>
<dbReference type="Proteomes" id="UP001055167">
    <property type="component" value="Unassembled WGS sequence"/>
</dbReference>
<reference evidence="1" key="2">
    <citation type="submission" date="2021-08" db="EMBL/GenBank/DDBJ databases">
        <authorList>
            <person name="Tani A."/>
            <person name="Ola A."/>
            <person name="Ogura Y."/>
            <person name="Katsura K."/>
            <person name="Hayashi T."/>
        </authorList>
    </citation>
    <scope>NUCLEOTIDE SEQUENCE</scope>
    <source>
        <strain evidence="1">KCTC 52305</strain>
    </source>
</reference>
<evidence type="ECO:0000313" key="1">
    <source>
        <dbReference type="EMBL" id="GJD52479.1"/>
    </source>
</evidence>
<evidence type="ECO:0008006" key="3">
    <source>
        <dbReference type="Google" id="ProtNLM"/>
    </source>
</evidence>
<name>A0ABQ4R5Q6_9HYPH</name>
<gene>
    <name evidence="1" type="ORF">OPKNFCMD_5245</name>
</gene>
<organism evidence="1 2">
    <name type="scientific">Methylobacterium crusticola</name>
    <dbReference type="NCBI Taxonomy" id="1697972"/>
    <lineage>
        <taxon>Bacteria</taxon>
        <taxon>Pseudomonadati</taxon>
        <taxon>Pseudomonadota</taxon>
        <taxon>Alphaproteobacteria</taxon>
        <taxon>Hyphomicrobiales</taxon>
        <taxon>Methylobacteriaceae</taxon>
        <taxon>Methylobacterium</taxon>
    </lineage>
</organism>
<comment type="caution">
    <text evidence="1">The sequence shown here is derived from an EMBL/GenBank/DDBJ whole genome shotgun (WGS) entry which is preliminary data.</text>
</comment>
<proteinExistence type="predicted"/>
<evidence type="ECO:0000313" key="2">
    <source>
        <dbReference type="Proteomes" id="UP001055167"/>
    </source>
</evidence>
<reference evidence="1" key="1">
    <citation type="journal article" date="2021" name="Front. Microbiol.">
        <title>Comprehensive Comparative Genomics and Phenotyping of Methylobacterium Species.</title>
        <authorList>
            <person name="Alessa O."/>
            <person name="Ogura Y."/>
            <person name="Fujitani Y."/>
            <person name="Takami H."/>
            <person name="Hayashi T."/>
            <person name="Sahin N."/>
            <person name="Tani A."/>
        </authorList>
    </citation>
    <scope>NUCLEOTIDE SEQUENCE</scope>
    <source>
        <strain evidence="1">KCTC 52305</strain>
    </source>
</reference>